<evidence type="ECO:0000256" key="1">
    <source>
        <dbReference type="SAM" id="MobiDB-lite"/>
    </source>
</evidence>
<gene>
    <name evidence="2" type="ORF">INT47_001340</name>
</gene>
<dbReference type="EMBL" id="JAEPRD010000078">
    <property type="protein sequence ID" value="KAG2200809.1"/>
    <property type="molecule type" value="Genomic_DNA"/>
</dbReference>
<evidence type="ECO:0000313" key="3">
    <source>
        <dbReference type="Proteomes" id="UP000603453"/>
    </source>
</evidence>
<dbReference type="Proteomes" id="UP000603453">
    <property type="component" value="Unassembled WGS sequence"/>
</dbReference>
<reference evidence="2" key="1">
    <citation type="submission" date="2020-12" db="EMBL/GenBank/DDBJ databases">
        <title>Metabolic potential, ecology and presence of endohyphal bacteria is reflected in genomic diversity of Mucoromycotina.</title>
        <authorList>
            <person name="Muszewska A."/>
            <person name="Okrasinska A."/>
            <person name="Steczkiewicz K."/>
            <person name="Drgas O."/>
            <person name="Orlowska M."/>
            <person name="Perlinska-Lenart U."/>
            <person name="Aleksandrzak-Piekarczyk T."/>
            <person name="Szatraj K."/>
            <person name="Zielenkiewicz U."/>
            <person name="Pilsyk S."/>
            <person name="Malc E."/>
            <person name="Mieczkowski P."/>
            <person name="Kruszewska J.S."/>
            <person name="Biernat P."/>
            <person name="Pawlowska J."/>
        </authorList>
    </citation>
    <scope>NUCLEOTIDE SEQUENCE</scope>
    <source>
        <strain evidence="2">WA0000017839</strain>
    </source>
</reference>
<dbReference type="OrthoDB" id="2286023at2759"/>
<comment type="caution">
    <text evidence="2">The sequence shown here is derived from an EMBL/GenBank/DDBJ whole genome shotgun (WGS) entry which is preliminary data.</text>
</comment>
<dbReference type="AlphaFoldDB" id="A0A8H7QXW2"/>
<evidence type="ECO:0000313" key="2">
    <source>
        <dbReference type="EMBL" id="KAG2200809.1"/>
    </source>
</evidence>
<organism evidence="2 3">
    <name type="scientific">Mucor saturninus</name>
    <dbReference type="NCBI Taxonomy" id="64648"/>
    <lineage>
        <taxon>Eukaryota</taxon>
        <taxon>Fungi</taxon>
        <taxon>Fungi incertae sedis</taxon>
        <taxon>Mucoromycota</taxon>
        <taxon>Mucoromycotina</taxon>
        <taxon>Mucoromycetes</taxon>
        <taxon>Mucorales</taxon>
        <taxon>Mucorineae</taxon>
        <taxon>Mucoraceae</taxon>
        <taxon>Mucor</taxon>
    </lineage>
</organism>
<keyword evidence="3" id="KW-1185">Reference proteome</keyword>
<name>A0A8H7QXW2_9FUNG</name>
<accession>A0A8H7QXW2</accession>
<feature type="region of interest" description="Disordered" evidence="1">
    <location>
        <begin position="108"/>
        <end position="128"/>
    </location>
</feature>
<protein>
    <submittedName>
        <fullName evidence="2">Uncharacterized protein</fullName>
    </submittedName>
</protein>
<feature type="compositionally biased region" description="Polar residues" evidence="1">
    <location>
        <begin position="116"/>
        <end position="127"/>
    </location>
</feature>
<sequence>MSFGNSVGYGEAKTLQDSYCGALAFQIHCFNITFYLQQLPAKGIYTFIEIAQSLDDLPSLFTMINIKKLLGVSDIFWSLCRKSKQPDIIEERYRRTLVSLDAMIDTAQDSTRRNEGNSQQQARQTPEFTRDDVANILREFERQQEEQREKTYKGKQLPEEISEILDGTSAPELKEYLRQYKRQIPRYDHDEWTKTQQINKELIPELRRWEVDTCQVVSTIYKEAENNRIHARASTGIYELLESIKNGIQFIMEKPSNNLQ</sequence>
<proteinExistence type="predicted"/>